<evidence type="ECO:0000256" key="3">
    <source>
        <dbReference type="ARBA" id="ARBA00022801"/>
    </source>
</evidence>
<dbReference type="PANTHER" id="PTHR11472">
    <property type="entry name" value="DNA REPAIR DEAD HELICASE RAD3/XP-D SUBFAMILY MEMBER"/>
    <property type="match status" value="1"/>
</dbReference>
<reference evidence="10 11" key="1">
    <citation type="submission" date="2018-11" db="EMBL/GenBank/DDBJ databases">
        <title>Genomes From Bacteria Associated with the Canine Oral Cavity: a Test Case for Automated Genome-Based Taxonomic Assignment.</title>
        <authorList>
            <person name="Coil D.A."/>
            <person name="Jospin G."/>
            <person name="Darling A.E."/>
            <person name="Wallis C."/>
            <person name="Davis I.J."/>
            <person name="Harris S."/>
            <person name="Eisen J.A."/>
            <person name="Holcombe L.J."/>
            <person name="O'Flynn C."/>
        </authorList>
    </citation>
    <scope>NUCLEOTIDE SEQUENCE [LARGE SCALE GENOMIC DNA]</scope>
    <source>
        <strain evidence="10 11">OH770</strain>
    </source>
</reference>
<comment type="cofactor">
    <cofactor evidence="1">
        <name>[4Fe-4S] cluster</name>
        <dbReference type="ChEBI" id="CHEBI:49883"/>
    </cofactor>
</comment>
<comment type="catalytic activity">
    <reaction evidence="7">
        <text>ATP + H2O = ADP + phosphate + H(+)</text>
        <dbReference type="Rhea" id="RHEA:13065"/>
        <dbReference type="ChEBI" id="CHEBI:15377"/>
        <dbReference type="ChEBI" id="CHEBI:15378"/>
        <dbReference type="ChEBI" id="CHEBI:30616"/>
        <dbReference type="ChEBI" id="CHEBI:43474"/>
        <dbReference type="ChEBI" id="CHEBI:456216"/>
        <dbReference type="EC" id="5.6.2.3"/>
    </reaction>
</comment>
<feature type="region of interest" description="Disordered" evidence="8">
    <location>
        <begin position="1"/>
        <end position="53"/>
    </location>
</feature>
<dbReference type="GO" id="GO:0005524">
    <property type="term" value="F:ATP binding"/>
    <property type="evidence" value="ECO:0007669"/>
    <property type="project" value="UniProtKB-KW"/>
</dbReference>
<feature type="domain" description="Helicase ATP-binding" evidence="9">
    <location>
        <begin position="66"/>
        <end position="359"/>
    </location>
</feature>
<evidence type="ECO:0000259" key="9">
    <source>
        <dbReference type="PROSITE" id="PS51193"/>
    </source>
</evidence>
<dbReference type="PANTHER" id="PTHR11472:SF34">
    <property type="entry name" value="REGULATOR OF TELOMERE ELONGATION HELICASE 1"/>
    <property type="match status" value="1"/>
</dbReference>
<dbReference type="Gene3D" id="3.40.50.300">
    <property type="entry name" value="P-loop containing nucleotide triphosphate hydrolases"/>
    <property type="match status" value="2"/>
</dbReference>
<keyword evidence="4" id="KW-0067">ATP-binding</keyword>
<feature type="compositionally biased region" description="Polar residues" evidence="8">
    <location>
        <begin position="1"/>
        <end position="10"/>
    </location>
</feature>
<dbReference type="EC" id="5.6.2.3" evidence="6"/>
<dbReference type="AlphaFoldDB" id="A0A3P1SGL6"/>
<dbReference type="GO" id="GO:0016818">
    <property type="term" value="F:hydrolase activity, acting on acid anhydrides, in phosphorus-containing anhydrides"/>
    <property type="evidence" value="ECO:0007669"/>
    <property type="project" value="InterPro"/>
</dbReference>
<evidence type="ECO:0000313" key="11">
    <source>
        <dbReference type="Proteomes" id="UP000280444"/>
    </source>
</evidence>
<keyword evidence="10" id="KW-0347">Helicase</keyword>
<comment type="similarity">
    <text evidence="5">Belongs to the helicase family. DinG subfamily.</text>
</comment>
<dbReference type="Pfam" id="PF13307">
    <property type="entry name" value="Helicase_C_2"/>
    <property type="match status" value="1"/>
</dbReference>
<evidence type="ECO:0000256" key="8">
    <source>
        <dbReference type="SAM" id="MobiDB-lite"/>
    </source>
</evidence>
<evidence type="ECO:0000313" key="10">
    <source>
        <dbReference type="EMBL" id="RRC96423.1"/>
    </source>
</evidence>
<dbReference type="GO" id="GO:0043139">
    <property type="term" value="F:5'-3' DNA helicase activity"/>
    <property type="evidence" value="ECO:0007669"/>
    <property type="project" value="UniProtKB-EC"/>
</dbReference>
<sequence length="703" mass="75272">MAEDTLTPSDTAPPAHNAVTADAEAGAPGQEAAPGGEAAPASESIADADEETHDTELTRIALATLTRVVESMGGSTRAGQIEMVTQSCAAIEKAEHLLVQAGTGTGKSLGYLVPALTYSALDHKRALISTATLALQRQILVKDAPTVVDAIAHTTGRTMDVALLKGWANYLCLHKLTGGYPGEEGTLFDGADAIFDQPSSPLGREIMRIRQWAKTTETGDRDDLVPGVSDRAWRHVSLQRRECLGKSCPMLDECFPQAARDHAQEADLIITNHSLLGIHATSEGDIFPEIDLMIVDEAHELAERVRDQASQEISLGSLMRVARTARTQVKADVQALEEAATAIGAILETLDDGLILNRPDNLDAAMHALDGAVRDCLSQVSKGGGEAAAKQLARAALEELLGVLDAWSRPAEHSITWVNRPWRDGEIGAPQLIIAPLDVAFPLGTVALGDRPAILTSATLSLGNSFETIAYQTGLKVSSRPWRGIDVGTPFEPDKQGIMYLPTHLPEPGPQGPSEAALRELVDLANASGGGVLALFSSWRGVEAGAAALRENTDFEILVHGEESVAALVQRFRDNRDSCLVGTMTFWQGVDVVGPACRLVVIDRIPFPRPDDPVAQARARDAERRGQSGFYAVSLTHAALMMAQASGRLLRSHEDRGMVAVLDRRLTEKKYGSYIRASMPPMWPTQNKDTALGALARLREGLD</sequence>
<dbReference type="InterPro" id="IPR045028">
    <property type="entry name" value="DinG/Rad3-like"/>
</dbReference>
<dbReference type="InterPro" id="IPR011545">
    <property type="entry name" value="DEAD/DEAH_box_helicase_dom"/>
</dbReference>
<dbReference type="OrthoDB" id="9805194at2"/>
<feature type="compositionally biased region" description="Low complexity" evidence="8">
    <location>
        <begin position="21"/>
        <end position="41"/>
    </location>
</feature>
<gene>
    <name evidence="10" type="ORF">EII11_01935</name>
</gene>
<dbReference type="GO" id="GO:0006139">
    <property type="term" value="P:nucleobase-containing compound metabolic process"/>
    <property type="evidence" value="ECO:0007669"/>
    <property type="project" value="InterPro"/>
</dbReference>
<evidence type="ECO:0000256" key="6">
    <source>
        <dbReference type="ARBA" id="ARBA00044969"/>
    </source>
</evidence>
<dbReference type="SMART" id="SM00487">
    <property type="entry name" value="DEXDc"/>
    <property type="match status" value="1"/>
</dbReference>
<dbReference type="EMBL" id="RQZF01000001">
    <property type="protein sequence ID" value="RRC96423.1"/>
    <property type="molecule type" value="Genomic_DNA"/>
</dbReference>
<dbReference type="PROSITE" id="PS51193">
    <property type="entry name" value="HELICASE_ATP_BIND_2"/>
    <property type="match status" value="1"/>
</dbReference>
<dbReference type="SMART" id="SM00491">
    <property type="entry name" value="HELICc2"/>
    <property type="match status" value="1"/>
</dbReference>
<dbReference type="Proteomes" id="UP000280444">
    <property type="component" value="Unassembled WGS sequence"/>
</dbReference>
<evidence type="ECO:0000256" key="5">
    <source>
        <dbReference type="ARBA" id="ARBA00038058"/>
    </source>
</evidence>
<dbReference type="InterPro" id="IPR006555">
    <property type="entry name" value="ATP-dep_Helicase_C"/>
</dbReference>
<organism evidence="10 11">
    <name type="scientific">Schaalia canis</name>
    <dbReference type="NCBI Taxonomy" id="100469"/>
    <lineage>
        <taxon>Bacteria</taxon>
        <taxon>Bacillati</taxon>
        <taxon>Actinomycetota</taxon>
        <taxon>Actinomycetes</taxon>
        <taxon>Actinomycetales</taxon>
        <taxon>Actinomycetaceae</taxon>
        <taxon>Schaalia</taxon>
    </lineage>
</organism>
<dbReference type="InterPro" id="IPR027417">
    <property type="entry name" value="P-loop_NTPase"/>
</dbReference>
<evidence type="ECO:0000256" key="4">
    <source>
        <dbReference type="ARBA" id="ARBA00022840"/>
    </source>
</evidence>
<proteinExistence type="inferred from homology"/>
<dbReference type="GO" id="GO:0003676">
    <property type="term" value="F:nucleic acid binding"/>
    <property type="evidence" value="ECO:0007669"/>
    <property type="project" value="InterPro"/>
</dbReference>
<dbReference type="InterPro" id="IPR014001">
    <property type="entry name" value="Helicase_ATP-bd"/>
</dbReference>
<accession>A0A3P1SGL6</accession>
<name>A0A3P1SGL6_9ACTO</name>
<keyword evidence="11" id="KW-1185">Reference proteome</keyword>
<comment type="caution">
    <text evidence="10">The sequence shown here is derived from an EMBL/GenBank/DDBJ whole genome shotgun (WGS) entry which is preliminary data.</text>
</comment>
<evidence type="ECO:0000256" key="1">
    <source>
        <dbReference type="ARBA" id="ARBA00001966"/>
    </source>
</evidence>
<keyword evidence="2" id="KW-0547">Nucleotide-binding</keyword>
<dbReference type="Pfam" id="PF00270">
    <property type="entry name" value="DEAD"/>
    <property type="match status" value="1"/>
</dbReference>
<dbReference type="InterPro" id="IPR014013">
    <property type="entry name" value="Helic_SF1/SF2_ATP-bd_DinG/Rad3"/>
</dbReference>
<protein>
    <recommendedName>
        <fullName evidence="6">DNA 5'-3' helicase</fullName>
        <ecNumber evidence="6">5.6.2.3</ecNumber>
    </recommendedName>
</protein>
<evidence type="ECO:0000256" key="7">
    <source>
        <dbReference type="ARBA" id="ARBA00048954"/>
    </source>
</evidence>
<evidence type="ECO:0000256" key="2">
    <source>
        <dbReference type="ARBA" id="ARBA00022741"/>
    </source>
</evidence>
<dbReference type="SUPFAM" id="SSF52540">
    <property type="entry name" value="P-loop containing nucleoside triphosphate hydrolases"/>
    <property type="match status" value="1"/>
</dbReference>
<keyword evidence="3" id="KW-0378">Hydrolase</keyword>